<accession>A0AA95MRW6</accession>
<evidence type="ECO:0000313" key="5">
    <source>
        <dbReference type="EMBL" id="WHY88505.1"/>
    </source>
</evidence>
<dbReference type="Pfam" id="PF00392">
    <property type="entry name" value="GntR"/>
    <property type="match status" value="1"/>
</dbReference>
<dbReference type="Gene3D" id="1.20.120.530">
    <property type="entry name" value="GntR ligand-binding domain-like"/>
    <property type="match status" value="1"/>
</dbReference>
<dbReference type="SUPFAM" id="SSF48008">
    <property type="entry name" value="GntR ligand-binding domain-like"/>
    <property type="match status" value="1"/>
</dbReference>
<dbReference type="InterPro" id="IPR000524">
    <property type="entry name" value="Tscrpt_reg_HTH_GntR"/>
</dbReference>
<dbReference type="InterPro" id="IPR036388">
    <property type="entry name" value="WH-like_DNA-bd_sf"/>
</dbReference>
<reference evidence="5" key="1">
    <citation type="submission" date="2023-05" db="EMBL/GenBank/DDBJ databases">
        <title>Comparative genomics of Bacillaceae isolates and their secondary metabolite potential.</title>
        <authorList>
            <person name="Song L."/>
            <person name="Nielsen L.J."/>
            <person name="Mohite O."/>
            <person name="Xu X."/>
            <person name="Weber T."/>
            <person name="Kovacs A.T."/>
        </authorList>
    </citation>
    <scope>NUCLEOTIDE SEQUENCE</scope>
    <source>
        <strain evidence="5">XLM17</strain>
    </source>
</reference>
<dbReference type="InterPro" id="IPR036390">
    <property type="entry name" value="WH_DNA-bd_sf"/>
</dbReference>
<evidence type="ECO:0000259" key="4">
    <source>
        <dbReference type="PROSITE" id="PS50949"/>
    </source>
</evidence>
<dbReference type="Gene3D" id="1.10.10.10">
    <property type="entry name" value="Winged helix-like DNA-binding domain superfamily/Winged helix DNA-binding domain"/>
    <property type="match status" value="1"/>
</dbReference>
<name>A0AA95MRW6_9BACI</name>
<dbReference type="RefSeq" id="WP_066086508.1">
    <property type="nucleotide sequence ID" value="NZ_CP126114.1"/>
</dbReference>
<dbReference type="CDD" id="cd07377">
    <property type="entry name" value="WHTH_GntR"/>
    <property type="match status" value="1"/>
</dbReference>
<keyword evidence="6" id="KW-1185">Reference proteome</keyword>
<dbReference type="Pfam" id="PF07729">
    <property type="entry name" value="FCD"/>
    <property type="match status" value="1"/>
</dbReference>
<gene>
    <name evidence="5" type="ORF">QNH39_11970</name>
</gene>
<evidence type="ECO:0000313" key="6">
    <source>
        <dbReference type="Proteomes" id="UP001178288"/>
    </source>
</evidence>
<evidence type="ECO:0000256" key="2">
    <source>
        <dbReference type="ARBA" id="ARBA00023125"/>
    </source>
</evidence>
<dbReference type="PANTHER" id="PTHR43537:SF24">
    <property type="entry name" value="GLUCONATE OPERON TRANSCRIPTIONAL REPRESSOR"/>
    <property type="match status" value="1"/>
</dbReference>
<keyword evidence="3" id="KW-0804">Transcription</keyword>
<dbReference type="InterPro" id="IPR008920">
    <property type="entry name" value="TF_FadR/GntR_C"/>
</dbReference>
<dbReference type="InterPro" id="IPR011711">
    <property type="entry name" value="GntR_C"/>
</dbReference>
<evidence type="ECO:0000256" key="3">
    <source>
        <dbReference type="ARBA" id="ARBA00023163"/>
    </source>
</evidence>
<dbReference type="SUPFAM" id="SSF46785">
    <property type="entry name" value="Winged helix' DNA-binding domain"/>
    <property type="match status" value="1"/>
</dbReference>
<dbReference type="Proteomes" id="UP001178288">
    <property type="component" value="Chromosome"/>
</dbReference>
<dbReference type="EMBL" id="CP126114">
    <property type="protein sequence ID" value="WHY88505.1"/>
    <property type="molecule type" value="Genomic_DNA"/>
</dbReference>
<sequence>MLINYQNLSDHVAGLIRKMIMNGTLKPGEKVNQVQLAEKLNISRGPIREALRMLQNEGLINHETNRGTFVTTLSNQDAYEIYTMRALLEGKAAELAAPNLTTNDFLRLEELLGEFKTAYQEEDLEREAKCDISFHHTIVLASKHQRLIHMHQQLDTQVGAMFLTVASVVPERAKLVVDIHKHLLDVLKSKDLEKVKKAFSDHYLHTLKDLKKMDVF</sequence>
<dbReference type="GO" id="GO:0003700">
    <property type="term" value="F:DNA-binding transcription factor activity"/>
    <property type="evidence" value="ECO:0007669"/>
    <property type="project" value="InterPro"/>
</dbReference>
<dbReference type="GO" id="GO:0003677">
    <property type="term" value="F:DNA binding"/>
    <property type="evidence" value="ECO:0007669"/>
    <property type="project" value="UniProtKB-KW"/>
</dbReference>
<keyword evidence="2" id="KW-0238">DNA-binding</keyword>
<dbReference type="PROSITE" id="PS50949">
    <property type="entry name" value="HTH_GNTR"/>
    <property type="match status" value="1"/>
</dbReference>
<feature type="domain" description="HTH gntR-type" evidence="4">
    <location>
        <begin position="6"/>
        <end position="73"/>
    </location>
</feature>
<dbReference type="SMART" id="SM00345">
    <property type="entry name" value="HTH_GNTR"/>
    <property type="match status" value="1"/>
</dbReference>
<dbReference type="AlphaFoldDB" id="A0AA95MRW6"/>
<protein>
    <submittedName>
        <fullName evidence="5">GntR family transcriptional regulator</fullName>
    </submittedName>
</protein>
<organism evidence="5 6">
    <name type="scientific">Neobacillus novalis</name>
    <dbReference type="NCBI Taxonomy" id="220687"/>
    <lineage>
        <taxon>Bacteria</taxon>
        <taxon>Bacillati</taxon>
        <taxon>Bacillota</taxon>
        <taxon>Bacilli</taxon>
        <taxon>Bacillales</taxon>
        <taxon>Bacillaceae</taxon>
        <taxon>Neobacillus</taxon>
    </lineage>
</organism>
<dbReference type="PRINTS" id="PR00035">
    <property type="entry name" value="HTHGNTR"/>
</dbReference>
<evidence type="ECO:0000256" key="1">
    <source>
        <dbReference type="ARBA" id="ARBA00023015"/>
    </source>
</evidence>
<dbReference type="PANTHER" id="PTHR43537">
    <property type="entry name" value="TRANSCRIPTIONAL REGULATOR, GNTR FAMILY"/>
    <property type="match status" value="1"/>
</dbReference>
<dbReference type="SMART" id="SM00895">
    <property type="entry name" value="FCD"/>
    <property type="match status" value="1"/>
</dbReference>
<dbReference type="KEGG" id="nnv:QNH39_11970"/>
<keyword evidence="1" id="KW-0805">Transcription regulation</keyword>
<proteinExistence type="predicted"/>